<dbReference type="InterPro" id="IPR018247">
    <property type="entry name" value="EF_Hand_1_Ca_BS"/>
</dbReference>
<dbReference type="SUPFAM" id="SSF47473">
    <property type="entry name" value="EF-hand"/>
    <property type="match status" value="1"/>
</dbReference>
<sequence length="472" mass="51817">MARREQGLEKAIPQELVCHALGFLSVGDLVTKVASSSRNMNRLALGIVGDDKHNVPEWDCGQPVVEAVPALAARYEQLRSLRKMFKELAQGSSRQARAGSQASHASYDSMTDGSTASFGSLASLRSSRSNSSTSTSSDESSAAPLSPEMNDRELNLCRALESLCLQFSDSRFGKIVMMDDREIQTATGVKFLNYKEHNVCFGKFVELHDVVQAVAAKRERYLLDHFAFPDDEDADDAESPRKRARSNVVQRVRQNSIDNRQDGTLTKQGLATCNRIFDFFDVDGDNLLGWEELSAINQAAGLPLSLSAYLWVQASYETGAHGRLTRAGYHAMFLENFIRVPRLMYKDLMRLTNYLDTCNRDELAGRVLAQMQHNDESLAPAARTIANAAVVAATANNNNNNNNDNQNAHIFTPEILTHTAAVAAAAELEEFADGDGSDSDVDDEDSHFSGMNLEDSDIDDTEHLAPAAAVAW</sequence>
<dbReference type="PROSITE" id="PS50222">
    <property type="entry name" value="EF_HAND_2"/>
    <property type="match status" value="1"/>
</dbReference>
<dbReference type="GO" id="GO:0005509">
    <property type="term" value="F:calcium ion binding"/>
    <property type="evidence" value="ECO:0007669"/>
    <property type="project" value="InterPro"/>
</dbReference>
<evidence type="ECO:0000259" key="3">
    <source>
        <dbReference type="PROSITE" id="PS50222"/>
    </source>
</evidence>
<gene>
    <name evidence="4" type="ORF">FCC1311_096652</name>
</gene>
<feature type="region of interest" description="Disordered" evidence="2">
    <location>
        <begin position="92"/>
        <end position="112"/>
    </location>
</feature>
<dbReference type="Proteomes" id="UP000241890">
    <property type="component" value="Unassembled WGS sequence"/>
</dbReference>
<dbReference type="Gene3D" id="1.10.238.10">
    <property type="entry name" value="EF-hand"/>
    <property type="match status" value="1"/>
</dbReference>
<dbReference type="InParanoid" id="A0A2R5GRD4"/>
<dbReference type="EMBL" id="BEYU01000155">
    <property type="protein sequence ID" value="GBG33442.1"/>
    <property type="molecule type" value="Genomic_DNA"/>
</dbReference>
<name>A0A2R5GRD4_9STRA</name>
<accession>A0A2R5GRD4</accession>
<protein>
    <recommendedName>
        <fullName evidence="3">EF-hand domain-containing protein</fullName>
    </recommendedName>
</protein>
<evidence type="ECO:0000313" key="4">
    <source>
        <dbReference type="EMBL" id="GBG33442.1"/>
    </source>
</evidence>
<evidence type="ECO:0000256" key="1">
    <source>
        <dbReference type="ARBA" id="ARBA00022837"/>
    </source>
</evidence>
<feature type="region of interest" description="Disordered" evidence="2">
    <location>
        <begin position="126"/>
        <end position="147"/>
    </location>
</feature>
<evidence type="ECO:0000313" key="5">
    <source>
        <dbReference type="Proteomes" id="UP000241890"/>
    </source>
</evidence>
<dbReference type="InterPro" id="IPR011992">
    <property type="entry name" value="EF-hand-dom_pair"/>
</dbReference>
<dbReference type="PROSITE" id="PS00018">
    <property type="entry name" value="EF_HAND_1"/>
    <property type="match status" value="1"/>
</dbReference>
<reference evidence="4 5" key="1">
    <citation type="submission" date="2017-12" db="EMBL/GenBank/DDBJ databases">
        <title>Sequencing, de novo assembly and annotation of complete genome of a new Thraustochytrid species, strain FCC1311.</title>
        <authorList>
            <person name="Sedici K."/>
            <person name="Godart F."/>
            <person name="Aiese Cigliano R."/>
            <person name="Sanseverino W."/>
            <person name="Barakat M."/>
            <person name="Ortet P."/>
            <person name="Marechal E."/>
            <person name="Cagnac O."/>
            <person name="Amato A."/>
        </authorList>
    </citation>
    <scope>NUCLEOTIDE SEQUENCE [LARGE SCALE GENOMIC DNA]</scope>
</reference>
<feature type="compositionally biased region" description="Acidic residues" evidence="2">
    <location>
        <begin position="431"/>
        <end position="445"/>
    </location>
</feature>
<organism evidence="4 5">
    <name type="scientific">Hondaea fermentalgiana</name>
    <dbReference type="NCBI Taxonomy" id="2315210"/>
    <lineage>
        <taxon>Eukaryota</taxon>
        <taxon>Sar</taxon>
        <taxon>Stramenopiles</taxon>
        <taxon>Bigyra</taxon>
        <taxon>Labyrinthulomycetes</taxon>
        <taxon>Thraustochytrida</taxon>
        <taxon>Thraustochytriidae</taxon>
        <taxon>Hondaea</taxon>
    </lineage>
</organism>
<proteinExistence type="predicted"/>
<feature type="domain" description="EF-hand" evidence="3">
    <location>
        <begin position="268"/>
        <end position="303"/>
    </location>
</feature>
<evidence type="ECO:0000256" key="2">
    <source>
        <dbReference type="SAM" id="MobiDB-lite"/>
    </source>
</evidence>
<keyword evidence="1" id="KW-0106">Calcium</keyword>
<feature type="region of interest" description="Disordered" evidence="2">
    <location>
        <begin position="431"/>
        <end position="461"/>
    </location>
</feature>
<feature type="compositionally biased region" description="Low complexity" evidence="2">
    <location>
        <begin position="92"/>
        <end position="106"/>
    </location>
</feature>
<dbReference type="AlphaFoldDB" id="A0A2R5GRD4"/>
<dbReference type="InterPro" id="IPR002048">
    <property type="entry name" value="EF_hand_dom"/>
</dbReference>
<comment type="caution">
    <text evidence="4">The sequence shown here is derived from an EMBL/GenBank/DDBJ whole genome shotgun (WGS) entry which is preliminary data.</text>
</comment>
<keyword evidence="5" id="KW-1185">Reference proteome</keyword>